<dbReference type="InterPro" id="IPR000415">
    <property type="entry name" value="Nitroreductase-like"/>
</dbReference>
<evidence type="ECO:0000313" key="4">
    <source>
        <dbReference type="EMBL" id="SHK84628.1"/>
    </source>
</evidence>
<proteinExistence type="inferred from homology"/>
<comment type="similarity">
    <text evidence="1">Belongs to the nitroreductase family.</text>
</comment>
<dbReference type="AlphaFoldDB" id="A0A1M6VT29"/>
<protein>
    <submittedName>
        <fullName evidence="4">Nitroreductase</fullName>
    </submittedName>
</protein>
<dbReference type="InterPro" id="IPR029479">
    <property type="entry name" value="Nitroreductase"/>
</dbReference>
<dbReference type="Gene3D" id="3.40.109.10">
    <property type="entry name" value="NADH Oxidase"/>
    <property type="match status" value="1"/>
</dbReference>
<keyword evidence="2" id="KW-0560">Oxidoreductase</keyword>
<accession>A0A1M6VT29</accession>
<dbReference type="RefSeq" id="WP_073478218.1">
    <property type="nucleotide sequence ID" value="NZ_FQZU01000035.1"/>
</dbReference>
<keyword evidence="5" id="KW-1185">Reference proteome</keyword>
<organism evidence="4 5">
    <name type="scientific">Desulfatibacillum alkenivorans DSM 16219</name>
    <dbReference type="NCBI Taxonomy" id="1121393"/>
    <lineage>
        <taxon>Bacteria</taxon>
        <taxon>Pseudomonadati</taxon>
        <taxon>Thermodesulfobacteriota</taxon>
        <taxon>Desulfobacteria</taxon>
        <taxon>Desulfobacterales</taxon>
        <taxon>Desulfatibacillaceae</taxon>
        <taxon>Desulfatibacillum</taxon>
    </lineage>
</organism>
<dbReference type="STRING" id="1121393.SAMN02745216_04191"/>
<evidence type="ECO:0000313" key="5">
    <source>
        <dbReference type="Proteomes" id="UP000183994"/>
    </source>
</evidence>
<sequence>MLTTKEAIHQRRSIRRFKRDSFPEDDLMEILDAARLAPSGCNAQPWRFKIVRDGETKLRLAKAAFNQMFVANAPVIIMCCADVRGYLDGSVSGVQDLGKIMALEDRIVKILVKRTGDMESLPVEQIGMLVALNVAIAVEHMVLRALDFGLGTCWIRLFDVPMIKEIFHWDDNIFPVAMLPIGYPDEDPQPRPRLSLNELILE</sequence>
<reference evidence="5" key="1">
    <citation type="submission" date="2016-11" db="EMBL/GenBank/DDBJ databases">
        <authorList>
            <person name="Varghese N."/>
            <person name="Submissions S."/>
        </authorList>
    </citation>
    <scope>NUCLEOTIDE SEQUENCE [LARGE SCALE GENOMIC DNA]</scope>
    <source>
        <strain evidence="5">DSM 16219</strain>
    </source>
</reference>
<dbReference type="Pfam" id="PF00881">
    <property type="entry name" value="Nitroreductase"/>
    <property type="match status" value="1"/>
</dbReference>
<feature type="domain" description="Nitroreductase" evidence="3">
    <location>
        <begin position="8"/>
        <end position="183"/>
    </location>
</feature>
<dbReference type="PANTHER" id="PTHR43673:SF10">
    <property type="entry name" value="NADH DEHYDROGENASE_NAD(P)H NITROREDUCTASE XCC3605-RELATED"/>
    <property type="match status" value="1"/>
</dbReference>
<dbReference type="SUPFAM" id="SSF55469">
    <property type="entry name" value="FMN-dependent nitroreductase-like"/>
    <property type="match status" value="1"/>
</dbReference>
<dbReference type="OrthoDB" id="9809288at2"/>
<dbReference type="PANTHER" id="PTHR43673">
    <property type="entry name" value="NAD(P)H NITROREDUCTASE YDGI-RELATED"/>
    <property type="match status" value="1"/>
</dbReference>
<dbReference type="EMBL" id="FQZU01000035">
    <property type="protein sequence ID" value="SHK84628.1"/>
    <property type="molecule type" value="Genomic_DNA"/>
</dbReference>
<evidence type="ECO:0000256" key="2">
    <source>
        <dbReference type="ARBA" id="ARBA00023002"/>
    </source>
</evidence>
<gene>
    <name evidence="4" type="ORF">SAMN02745216_04191</name>
</gene>
<evidence type="ECO:0000259" key="3">
    <source>
        <dbReference type="Pfam" id="PF00881"/>
    </source>
</evidence>
<dbReference type="Proteomes" id="UP000183994">
    <property type="component" value="Unassembled WGS sequence"/>
</dbReference>
<name>A0A1M6VT29_9BACT</name>
<evidence type="ECO:0000256" key="1">
    <source>
        <dbReference type="ARBA" id="ARBA00007118"/>
    </source>
</evidence>
<dbReference type="GO" id="GO:0016491">
    <property type="term" value="F:oxidoreductase activity"/>
    <property type="evidence" value="ECO:0007669"/>
    <property type="project" value="UniProtKB-KW"/>
</dbReference>